<organism evidence="1">
    <name type="scientific">marine sediment metagenome</name>
    <dbReference type="NCBI Taxonomy" id="412755"/>
    <lineage>
        <taxon>unclassified sequences</taxon>
        <taxon>metagenomes</taxon>
        <taxon>ecological metagenomes</taxon>
    </lineage>
</organism>
<name>X1E9M3_9ZZZZ</name>
<protein>
    <submittedName>
        <fullName evidence="1">Uncharacterized protein</fullName>
    </submittedName>
</protein>
<dbReference type="AlphaFoldDB" id="X1E9M3"/>
<feature type="non-terminal residue" evidence="1">
    <location>
        <position position="1"/>
    </location>
</feature>
<comment type="caution">
    <text evidence="1">The sequence shown here is derived from an EMBL/GenBank/DDBJ whole genome shotgun (WGS) entry which is preliminary data.</text>
</comment>
<proteinExistence type="predicted"/>
<sequence>VNGKEKQFLGDLLKSVSFRFTYGAGLWRRKRNIGFYLRKGSLTLRNSGGTS</sequence>
<dbReference type="EMBL" id="BARU01002531">
    <property type="protein sequence ID" value="GAH29312.1"/>
    <property type="molecule type" value="Genomic_DNA"/>
</dbReference>
<reference evidence="1" key="1">
    <citation type="journal article" date="2014" name="Front. Microbiol.">
        <title>High frequency of phylogenetically diverse reductive dehalogenase-homologous genes in deep subseafloor sedimentary metagenomes.</title>
        <authorList>
            <person name="Kawai M."/>
            <person name="Futagami T."/>
            <person name="Toyoda A."/>
            <person name="Takaki Y."/>
            <person name="Nishi S."/>
            <person name="Hori S."/>
            <person name="Arai W."/>
            <person name="Tsubouchi T."/>
            <person name="Morono Y."/>
            <person name="Uchiyama I."/>
            <person name="Ito T."/>
            <person name="Fujiyama A."/>
            <person name="Inagaki F."/>
            <person name="Takami H."/>
        </authorList>
    </citation>
    <scope>NUCLEOTIDE SEQUENCE</scope>
    <source>
        <strain evidence="1">Expedition CK06-06</strain>
    </source>
</reference>
<accession>X1E9M3</accession>
<evidence type="ECO:0000313" key="1">
    <source>
        <dbReference type="EMBL" id="GAH29312.1"/>
    </source>
</evidence>
<gene>
    <name evidence="1" type="ORF">S03H2_05932</name>
</gene>